<dbReference type="Gene3D" id="2.60.40.1080">
    <property type="match status" value="3"/>
</dbReference>
<dbReference type="SUPFAM" id="SSF49373">
    <property type="entry name" value="Invasin/intimin cell-adhesion fragments"/>
    <property type="match status" value="3"/>
</dbReference>
<evidence type="ECO:0000313" key="3">
    <source>
        <dbReference type="Proteomes" id="UP000823597"/>
    </source>
</evidence>
<dbReference type="EMBL" id="JADIME010000034">
    <property type="protein sequence ID" value="MBO8464994.1"/>
    <property type="molecule type" value="Genomic_DNA"/>
</dbReference>
<dbReference type="PANTHER" id="PTHR23019:SF0">
    <property type="entry name" value="NUCLEAR PORE MEMBRANE GLYCOPROTEIN 210"/>
    <property type="match status" value="1"/>
</dbReference>
<dbReference type="InterPro" id="IPR008964">
    <property type="entry name" value="Invasin/intimin_cell_adhesion"/>
</dbReference>
<sequence>MKLKTLFFAGISAVSALMSVSCGDKEELSPTAINFDRSEATMNVGDSLVIEAVVLPPDSFSGQLTWESSDETVASVKDGLVTAIAQGEAVISAHAGDISAQCAVTVQEQKEEITIVLDRNEITLSVGGTATIQAIVLPEEYAAQIEWASSDDGVVSVDGSGIVTALAEGEADITASIGDVEAACHVTTVPVPVERVILDVASLEMNVGDKHVITATVEPDNATYRTVSWTSSDEAVATVDENGEVTAAGFGNAVITATADGVSAECEVEVIDPNALRIGNYYYSDGTWSLELDSSREVIGVVFWVGDPSADDASLKRDHPECVNGLAVAIGGEEWGAWQSSSPWPYSETISDWIEENVTDYGVIETGEGIDDNLNKMVGYNNTKAIEAYNEGHVSLYAVAAVSKIVEYRSVVPAPEKTSGWYLPSPKELSLLCSGDYEGNIIEISNDSSMFELINSVLGTIEGAQPLSAGFYWSSSQYTENGNAFYINTPGGKIDRALSKSSVSPNVRPIIAF</sequence>
<dbReference type="InterPro" id="IPR045197">
    <property type="entry name" value="NUP210-like"/>
</dbReference>
<dbReference type="AlphaFoldDB" id="A0A9D9I4B3"/>
<dbReference type="PANTHER" id="PTHR23019">
    <property type="entry name" value="NUCLEAR PORE MEMBRANE GLYCOPROTEIN GP210-RELATED"/>
    <property type="match status" value="1"/>
</dbReference>
<dbReference type="PROSITE" id="PS51257">
    <property type="entry name" value="PROKAR_LIPOPROTEIN"/>
    <property type="match status" value="1"/>
</dbReference>
<evidence type="ECO:0000259" key="1">
    <source>
        <dbReference type="SMART" id="SM00635"/>
    </source>
</evidence>
<feature type="domain" description="BIG2" evidence="1">
    <location>
        <begin position="29"/>
        <end position="105"/>
    </location>
</feature>
<accession>A0A9D9I4B3</accession>
<feature type="domain" description="BIG2" evidence="1">
    <location>
        <begin position="111"/>
        <end position="187"/>
    </location>
</feature>
<comment type="caution">
    <text evidence="2">The sequence shown here is derived from an EMBL/GenBank/DDBJ whole genome shotgun (WGS) entry which is preliminary data.</text>
</comment>
<protein>
    <submittedName>
        <fullName evidence="2">Ig domain-containing protein</fullName>
    </submittedName>
</protein>
<dbReference type="SMART" id="SM00635">
    <property type="entry name" value="BID_2"/>
    <property type="match status" value="3"/>
</dbReference>
<dbReference type="Proteomes" id="UP000823597">
    <property type="component" value="Unassembled WGS sequence"/>
</dbReference>
<name>A0A9D9I4B3_9BACT</name>
<reference evidence="2" key="1">
    <citation type="submission" date="2020-10" db="EMBL/GenBank/DDBJ databases">
        <authorList>
            <person name="Gilroy R."/>
        </authorList>
    </citation>
    <scope>NUCLEOTIDE SEQUENCE</scope>
    <source>
        <strain evidence="2">10037</strain>
    </source>
</reference>
<gene>
    <name evidence="2" type="ORF">IAB93_03240</name>
</gene>
<dbReference type="InterPro" id="IPR003343">
    <property type="entry name" value="Big_2"/>
</dbReference>
<feature type="domain" description="BIG2" evidence="1">
    <location>
        <begin position="192"/>
        <end position="269"/>
    </location>
</feature>
<evidence type="ECO:0000313" key="2">
    <source>
        <dbReference type="EMBL" id="MBO8464994.1"/>
    </source>
</evidence>
<dbReference type="Pfam" id="PF02368">
    <property type="entry name" value="Big_2"/>
    <property type="match status" value="3"/>
</dbReference>
<reference evidence="2" key="2">
    <citation type="journal article" date="2021" name="PeerJ">
        <title>Extensive microbial diversity within the chicken gut microbiome revealed by metagenomics and culture.</title>
        <authorList>
            <person name="Gilroy R."/>
            <person name="Ravi A."/>
            <person name="Getino M."/>
            <person name="Pursley I."/>
            <person name="Horton D.L."/>
            <person name="Alikhan N.F."/>
            <person name="Baker D."/>
            <person name="Gharbi K."/>
            <person name="Hall N."/>
            <person name="Watson M."/>
            <person name="Adriaenssens E.M."/>
            <person name="Foster-Nyarko E."/>
            <person name="Jarju S."/>
            <person name="Secka A."/>
            <person name="Antonio M."/>
            <person name="Oren A."/>
            <person name="Chaudhuri R.R."/>
            <person name="La Ragione R."/>
            <person name="Hildebrand F."/>
            <person name="Pallen M.J."/>
        </authorList>
    </citation>
    <scope>NUCLEOTIDE SEQUENCE</scope>
    <source>
        <strain evidence="2">10037</strain>
    </source>
</reference>
<organism evidence="2 3">
    <name type="scientific">Candidatus Merdivivens pullistercoris</name>
    <dbReference type="NCBI Taxonomy" id="2840873"/>
    <lineage>
        <taxon>Bacteria</taxon>
        <taxon>Pseudomonadati</taxon>
        <taxon>Bacteroidota</taxon>
        <taxon>Bacteroidia</taxon>
        <taxon>Bacteroidales</taxon>
        <taxon>Muribaculaceae</taxon>
        <taxon>Muribaculaceae incertae sedis</taxon>
        <taxon>Candidatus Merdivivens</taxon>
    </lineage>
</organism>
<proteinExistence type="predicted"/>